<evidence type="ECO:0008006" key="4">
    <source>
        <dbReference type="Google" id="ProtNLM"/>
    </source>
</evidence>
<dbReference type="InterPro" id="IPR013762">
    <property type="entry name" value="Integrase-like_cat_sf"/>
</dbReference>
<dbReference type="Proteomes" id="UP000481033">
    <property type="component" value="Unassembled WGS sequence"/>
</dbReference>
<dbReference type="AlphaFoldDB" id="A0A6M0RCK6"/>
<proteinExistence type="predicted"/>
<keyword evidence="3" id="KW-1185">Reference proteome</keyword>
<accession>A0A6M0RCK6</accession>
<name>A0A6M0RCK6_9CYAN</name>
<evidence type="ECO:0000313" key="2">
    <source>
        <dbReference type="EMBL" id="NEZ54114.1"/>
    </source>
</evidence>
<dbReference type="GO" id="GO:0006310">
    <property type="term" value="P:DNA recombination"/>
    <property type="evidence" value="ECO:0007669"/>
    <property type="project" value="UniProtKB-KW"/>
</dbReference>
<dbReference type="Gene3D" id="1.10.443.10">
    <property type="entry name" value="Intergrase catalytic core"/>
    <property type="match status" value="1"/>
</dbReference>
<dbReference type="SUPFAM" id="SSF56349">
    <property type="entry name" value="DNA breaking-rejoining enzymes"/>
    <property type="match status" value="1"/>
</dbReference>
<keyword evidence="1" id="KW-0233">DNA recombination</keyword>
<protein>
    <recommendedName>
        <fullName evidence="4">Tyr recombinase domain-containing protein</fullName>
    </recommendedName>
</protein>
<dbReference type="InterPro" id="IPR011010">
    <property type="entry name" value="DNA_brk_join_enz"/>
</dbReference>
<gene>
    <name evidence="2" type="ORF">DXZ20_00015</name>
</gene>
<dbReference type="GO" id="GO:0003677">
    <property type="term" value="F:DNA binding"/>
    <property type="evidence" value="ECO:0007669"/>
    <property type="project" value="InterPro"/>
</dbReference>
<evidence type="ECO:0000313" key="3">
    <source>
        <dbReference type="Proteomes" id="UP000481033"/>
    </source>
</evidence>
<reference evidence="2 3" key="1">
    <citation type="journal article" date="2020" name="Microb. Ecol.">
        <title>Ecogenomics of the Marine Benthic Filamentous Cyanobacterium Adonisia.</title>
        <authorList>
            <person name="Walter J.M."/>
            <person name="Coutinho F.H."/>
            <person name="Leomil L."/>
            <person name="Hargreaves P.I."/>
            <person name="Campeao M.E."/>
            <person name="Vieira V.V."/>
            <person name="Silva B.S."/>
            <person name="Fistarol G.O."/>
            <person name="Salomon P.S."/>
            <person name="Sawabe T."/>
            <person name="Mino S."/>
            <person name="Hosokawa M."/>
            <person name="Miyashita H."/>
            <person name="Maruyama F."/>
            <person name="van Verk M.C."/>
            <person name="Dutilh B.E."/>
            <person name="Thompson C.C."/>
            <person name="Thompson F.L."/>
        </authorList>
    </citation>
    <scope>NUCLEOTIDE SEQUENCE [LARGE SCALE GENOMIC DNA]</scope>
    <source>
        <strain evidence="2 3">CCMR0081</strain>
    </source>
</reference>
<dbReference type="GO" id="GO:0015074">
    <property type="term" value="P:DNA integration"/>
    <property type="evidence" value="ECO:0007669"/>
    <property type="project" value="InterPro"/>
</dbReference>
<evidence type="ECO:0000256" key="1">
    <source>
        <dbReference type="ARBA" id="ARBA00023172"/>
    </source>
</evidence>
<sequence length="89" mass="10331">MAFDKPKYSKLKLFLCKGYSPNGQKFSISIQRPQTPSHTLRKIWGLRQRDRGTPIPILMEAFGHTSQQQTMQYLGIQAEEIAQIYEMDL</sequence>
<organism evidence="2 3">
    <name type="scientific">Adonisia turfae CCMR0081</name>
    <dbReference type="NCBI Taxonomy" id="2292702"/>
    <lineage>
        <taxon>Bacteria</taxon>
        <taxon>Bacillati</taxon>
        <taxon>Cyanobacteriota</taxon>
        <taxon>Adonisia</taxon>
        <taxon>Adonisia turfae</taxon>
    </lineage>
</organism>
<dbReference type="EMBL" id="QXHD01000001">
    <property type="protein sequence ID" value="NEZ54114.1"/>
    <property type="molecule type" value="Genomic_DNA"/>
</dbReference>
<comment type="caution">
    <text evidence="2">The sequence shown here is derived from an EMBL/GenBank/DDBJ whole genome shotgun (WGS) entry which is preliminary data.</text>
</comment>